<dbReference type="EMBL" id="JARKHS020011275">
    <property type="protein sequence ID" value="KAK8777958.1"/>
    <property type="molecule type" value="Genomic_DNA"/>
</dbReference>
<protein>
    <recommendedName>
        <fullName evidence="8">C2H2-type domain-containing protein</fullName>
    </recommendedName>
</protein>
<dbReference type="Gene3D" id="3.30.160.60">
    <property type="entry name" value="Classic Zinc Finger"/>
    <property type="match status" value="2"/>
</dbReference>
<dbReference type="PANTHER" id="PTHR23226:SF416">
    <property type="entry name" value="FI01424P"/>
    <property type="match status" value="1"/>
</dbReference>
<dbReference type="SMART" id="SM00355">
    <property type="entry name" value="ZnF_C2H2"/>
    <property type="match status" value="3"/>
</dbReference>
<accession>A0AAQ4ETP1</accession>
<dbReference type="InterPro" id="IPR013087">
    <property type="entry name" value="Znf_C2H2_type"/>
</dbReference>
<dbReference type="GO" id="GO:0008270">
    <property type="term" value="F:zinc ion binding"/>
    <property type="evidence" value="ECO:0007669"/>
    <property type="project" value="UniProtKB-KW"/>
</dbReference>
<evidence type="ECO:0000256" key="6">
    <source>
        <dbReference type="ARBA" id="ARBA00023242"/>
    </source>
</evidence>
<comment type="caution">
    <text evidence="9">The sequence shown here is derived from an EMBL/GenBank/DDBJ whole genome shotgun (WGS) entry which is preliminary data.</text>
</comment>
<comment type="subcellular location">
    <subcellularLocation>
        <location evidence="1">Nucleus</location>
    </subcellularLocation>
</comment>
<dbReference type="FunFam" id="3.30.160.60:FF:001760">
    <property type="entry name" value="Zinc finger protein 1057"/>
    <property type="match status" value="1"/>
</dbReference>
<reference evidence="9 10" key="1">
    <citation type="journal article" date="2023" name="Arcadia Sci">
        <title>De novo assembly of a long-read Amblyomma americanum tick genome.</title>
        <authorList>
            <person name="Chou S."/>
            <person name="Poskanzer K.E."/>
            <person name="Rollins M."/>
            <person name="Thuy-Boun P.S."/>
        </authorList>
    </citation>
    <scope>NUCLEOTIDE SEQUENCE [LARGE SCALE GENOMIC DNA]</scope>
    <source>
        <strain evidence="9">F_SG_1</strain>
        <tissue evidence="9">Salivary glands</tissue>
    </source>
</reference>
<dbReference type="PROSITE" id="PS00028">
    <property type="entry name" value="ZINC_FINGER_C2H2_1"/>
    <property type="match status" value="2"/>
</dbReference>
<keyword evidence="2" id="KW-0479">Metal-binding</keyword>
<evidence type="ECO:0000259" key="8">
    <source>
        <dbReference type="PROSITE" id="PS50157"/>
    </source>
</evidence>
<evidence type="ECO:0000313" key="10">
    <source>
        <dbReference type="Proteomes" id="UP001321473"/>
    </source>
</evidence>
<keyword evidence="5" id="KW-0862">Zinc</keyword>
<feature type="domain" description="C2H2-type" evidence="8">
    <location>
        <begin position="64"/>
        <end position="91"/>
    </location>
</feature>
<keyword evidence="10" id="KW-1185">Reference proteome</keyword>
<dbReference type="GO" id="GO:0000981">
    <property type="term" value="F:DNA-binding transcription factor activity, RNA polymerase II-specific"/>
    <property type="evidence" value="ECO:0007669"/>
    <property type="project" value="TreeGrafter"/>
</dbReference>
<dbReference type="Proteomes" id="UP001321473">
    <property type="component" value="Unassembled WGS sequence"/>
</dbReference>
<dbReference type="SUPFAM" id="SSF57667">
    <property type="entry name" value="beta-beta-alpha zinc fingers"/>
    <property type="match status" value="2"/>
</dbReference>
<evidence type="ECO:0000256" key="3">
    <source>
        <dbReference type="ARBA" id="ARBA00022737"/>
    </source>
</evidence>
<gene>
    <name evidence="9" type="ORF">V5799_020701</name>
</gene>
<feature type="domain" description="C2H2-type" evidence="8">
    <location>
        <begin position="92"/>
        <end position="117"/>
    </location>
</feature>
<dbReference type="InterPro" id="IPR036236">
    <property type="entry name" value="Znf_C2H2_sf"/>
</dbReference>
<dbReference type="GO" id="GO:0005634">
    <property type="term" value="C:nucleus"/>
    <property type="evidence" value="ECO:0007669"/>
    <property type="project" value="UniProtKB-SubCell"/>
</dbReference>
<evidence type="ECO:0000256" key="7">
    <source>
        <dbReference type="PROSITE-ProRule" id="PRU00042"/>
    </source>
</evidence>
<keyword evidence="3" id="KW-0677">Repeat</keyword>
<evidence type="ECO:0000256" key="4">
    <source>
        <dbReference type="ARBA" id="ARBA00022771"/>
    </source>
</evidence>
<dbReference type="PROSITE" id="PS50157">
    <property type="entry name" value="ZINC_FINGER_C2H2_2"/>
    <property type="match status" value="3"/>
</dbReference>
<keyword evidence="4 7" id="KW-0863">Zinc-finger</keyword>
<name>A0AAQ4ETP1_AMBAM</name>
<evidence type="ECO:0000313" key="9">
    <source>
        <dbReference type="EMBL" id="KAK8777958.1"/>
    </source>
</evidence>
<dbReference type="AlphaFoldDB" id="A0AAQ4ETP1"/>
<evidence type="ECO:0000256" key="2">
    <source>
        <dbReference type="ARBA" id="ARBA00022723"/>
    </source>
</evidence>
<evidence type="ECO:0000256" key="1">
    <source>
        <dbReference type="ARBA" id="ARBA00004123"/>
    </source>
</evidence>
<organism evidence="9 10">
    <name type="scientific">Amblyomma americanum</name>
    <name type="common">Lone star tick</name>
    <dbReference type="NCBI Taxonomy" id="6943"/>
    <lineage>
        <taxon>Eukaryota</taxon>
        <taxon>Metazoa</taxon>
        <taxon>Ecdysozoa</taxon>
        <taxon>Arthropoda</taxon>
        <taxon>Chelicerata</taxon>
        <taxon>Arachnida</taxon>
        <taxon>Acari</taxon>
        <taxon>Parasitiformes</taxon>
        <taxon>Ixodida</taxon>
        <taxon>Ixodoidea</taxon>
        <taxon>Ixodidae</taxon>
        <taxon>Amblyomminae</taxon>
        <taxon>Amblyomma</taxon>
    </lineage>
</organism>
<dbReference type="GO" id="GO:0000978">
    <property type="term" value="F:RNA polymerase II cis-regulatory region sequence-specific DNA binding"/>
    <property type="evidence" value="ECO:0007669"/>
    <property type="project" value="TreeGrafter"/>
</dbReference>
<evidence type="ECO:0000256" key="5">
    <source>
        <dbReference type="ARBA" id="ARBA00022833"/>
    </source>
</evidence>
<dbReference type="PANTHER" id="PTHR23226">
    <property type="entry name" value="ZINC FINGER AND SCAN DOMAIN-CONTAINING"/>
    <property type="match status" value="1"/>
</dbReference>
<sequence length="117" mass="13662">MMLKCKRSCQDTAKPPVILQVENGLMRKRAKGVSHWVCKQCDYTTRHRGHFNQHMVVHSDKKPFECSLCHTAFSRRATLANHLYLHGREKKFQCRFCPMAFHARNALEQHVCTHLTA</sequence>
<proteinExistence type="predicted"/>
<dbReference type="Pfam" id="PF00096">
    <property type="entry name" value="zf-C2H2"/>
    <property type="match status" value="1"/>
</dbReference>
<feature type="domain" description="C2H2-type" evidence="8">
    <location>
        <begin position="36"/>
        <end position="63"/>
    </location>
</feature>
<keyword evidence="6" id="KW-0539">Nucleus</keyword>